<feature type="region of interest" description="Disordered" evidence="1">
    <location>
        <begin position="42"/>
        <end position="84"/>
    </location>
</feature>
<dbReference type="InterPro" id="IPR011723">
    <property type="entry name" value="Znf/thioredoxin_put"/>
</dbReference>
<feature type="domain" description="Zinc finger/thioredoxin putative" evidence="2">
    <location>
        <begin position="1"/>
        <end position="35"/>
    </location>
</feature>
<organism evidence="3">
    <name type="scientific">hydrothermal vent metagenome</name>
    <dbReference type="NCBI Taxonomy" id="652676"/>
    <lineage>
        <taxon>unclassified sequences</taxon>
        <taxon>metagenomes</taxon>
        <taxon>ecological metagenomes</taxon>
    </lineage>
</organism>
<gene>
    <name evidence="3" type="ORF">MNBD_ALPHA09-74</name>
</gene>
<accession>A0A3B0TSI5</accession>
<evidence type="ECO:0000313" key="3">
    <source>
        <dbReference type="EMBL" id="VAW15199.1"/>
    </source>
</evidence>
<name>A0A3B0TSI5_9ZZZZ</name>
<dbReference type="Pfam" id="PF13717">
    <property type="entry name" value="Zn_ribbon_4"/>
    <property type="match status" value="1"/>
</dbReference>
<dbReference type="EMBL" id="UOEM01000083">
    <property type="protein sequence ID" value="VAW15199.1"/>
    <property type="molecule type" value="Genomic_DNA"/>
</dbReference>
<evidence type="ECO:0000256" key="1">
    <source>
        <dbReference type="SAM" id="MobiDB-lite"/>
    </source>
</evidence>
<dbReference type="AlphaFoldDB" id="A0A3B0TSI5"/>
<reference evidence="3" key="1">
    <citation type="submission" date="2018-06" db="EMBL/GenBank/DDBJ databases">
        <authorList>
            <person name="Zhirakovskaya E."/>
        </authorList>
    </citation>
    <scope>NUCLEOTIDE SEQUENCE</scope>
</reference>
<dbReference type="NCBIfam" id="TIGR02098">
    <property type="entry name" value="MJ0042_CXXC"/>
    <property type="match status" value="1"/>
</dbReference>
<proteinExistence type="predicted"/>
<evidence type="ECO:0000259" key="2">
    <source>
        <dbReference type="Pfam" id="PF13717"/>
    </source>
</evidence>
<feature type="compositionally biased region" description="Basic and acidic residues" evidence="1">
    <location>
        <begin position="71"/>
        <end position="84"/>
    </location>
</feature>
<sequence>MIITCPSCATRYKVPDGAFGAEGRDVRCKSCAFEWRAVPDDLPPVPIDPNREDTKANGDQSPGTGPLAMKGAEEEAEGARRRPAVDIEAAARKRSIFRQAAAARQGPDWPAIALAASLLIGVISLYPLRNTITSLVPAAGPLYNLAGIEINLVGFDFANVAVVREFDNGLPVLAIAGEVVNVSDRPMAVPRVRLGLRDGAQQEIYFWTVAVSEYPLFPGATARFSTKLAAPPKEARDVLLRFNSGPGAGRRQAFLFTGSEDR</sequence>
<protein>
    <recommendedName>
        <fullName evidence="2">Zinc finger/thioredoxin putative domain-containing protein</fullName>
    </recommendedName>
</protein>